<dbReference type="KEGG" id="bpb:bpr_II104"/>
<accession>E0S3R1</accession>
<reference evidence="1 2" key="1">
    <citation type="journal article" date="2010" name="PLoS ONE">
        <title>The glycobiome of the rumen bacterium Butyrivibrio proteoclasticus B316(T) highlights adaptation to a polysaccharide-rich environment.</title>
        <authorList>
            <person name="Kelly W.J."/>
            <person name="Leahy S.C."/>
            <person name="Altermann E."/>
            <person name="Yeoman C.J."/>
            <person name="Dunne J.C."/>
            <person name="Kong Z."/>
            <person name="Pacheco D.M."/>
            <person name="Li D."/>
            <person name="Noel S.J."/>
            <person name="Moon C.D."/>
            <person name="Cookson A.L."/>
            <person name="Attwood G.T."/>
        </authorList>
    </citation>
    <scope>NUCLEOTIDE SEQUENCE [LARGE SCALE GENOMIC DNA]</scope>
    <source>
        <strain evidence="2">ATCC 51982 / DSM 14932 / B316</strain>
        <plasmid evidence="2">Plasmid pCY360</plasmid>
    </source>
</reference>
<name>E0S3R1_BUTPB</name>
<dbReference type="RefSeq" id="WP_013282692.1">
    <property type="nucleotide sequence ID" value="NC_014389.1"/>
</dbReference>
<dbReference type="HOGENOM" id="CLU_1902810_0_0_9"/>
<proteinExistence type="predicted"/>
<protein>
    <submittedName>
        <fullName evidence="1">Uncharacterized protein</fullName>
    </submittedName>
</protein>
<keyword evidence="1" id="KW-0614">Plasmid</keyword>
<organism evidence="1 2">
    <name type="scientific">Butyrivibrio proteoclasticus (strain ATCC 51982 / DSM 14932 / B316)</name>
    <name type="common">Clostridium proteoclasticum</name>
    <dbReference type="NCBI Taxonomy" id="515622"/>
    <lineage>
        <taxon>Bacteria</taxon>
        <taxon>Bacillati</taxon>
        <taxon>Bacillota</taxon>
        <taxon>Clostridia</taxon>
        <taxon>Lachnospirales</taxon>
        <taxon>Lachnospiraceae</taxon>
        <taxon>Butyrivibrio</taxon>
    </lineage>
</organism>
<geneLocation type="plasmid" evidence="1 2">
    <name>pCY360</name>
</geneLocation>
<dbReference type="Proteomes" id="UP000001299">
    <property type="component" value="Plasmid pCY360"/>
</dbReference>
<dbReference type="EMBL" id="CP001812">
    <property type="protein sequence ID" value="ADL36043.1"/>
    <property type="molecule type" value="Genomic_DNA"/>
</dbReference>
<gene>
    <name evidence="1" type="ordered locus">bpr_II104</name>
</gene>
<sequence>MKVKRFEFGDVGIFHAMDILEECEMEFSDQEDLEWAQRQFEEFLFCPRPSEPWIFYFTEEGLEKFKEPLETILNLFKNAAEEAGLGTLNETEVDIPNTLICYNDRYQVAVRAKDMSKYNGEQNGKEKMGKVQA</sequence>
<dbReference type="AlphaFoldDB" id="E0S3R1"/>
<evidence type="ECO:0000313" key="1">
    <source>
        <dbReference type="EMBL" id="ADL36043.1"/>
    </source>
</evidence>
<keyword evidence="2" id="KW-1185">Reference proteome</keyword>
<evidence type="ECO:0000313" key="2">
    <source>
        <dbReference type="Proteomes" id="UP000001299"/>
    </source>
</evidence>